<dbReference type="Proteomes" id="UP000234420">
    <property type="component" value="Unassembled WGS sequence"/>
</dbReference>
<keyword evidence="2" id="KW-1185">Reference proteome</keyword>
<dbReference type="AlphaFoldDB" id="A0A2N4UWE1"/>
<sequence length="246" mass="27924">MSLEPFKCYRFNHQNDKAQYCDLDCVVIPLQIDSDALTLIEAGLFNLSWSGVPIDTIENFRRNTLTFPSCTAALGNASLSNAVKLAEKLVHLTNNELKAYLTRNVEEIDRIYYAVHEISPTEWQLVLAAYVPNPLKLATIIESRKDASCEDEYILAEVNIIASVTKDKFQELKSNEINKVNSKLHKMGFNYNVDSDATTPNLCFYLAVYPHELKSALSVIRYLLTTFNIRNDIDINTGYLTVHYSI</sequence>
<gene>
    <name evidence="1" type="ORF">CIK00_03440</name>
</gene>
<dbReference type="EMBL" id="NPIB01000002">
    <property type="protein sequence ID" value="PLC59336.1"/>
    <property type="molecule type" value="Genomic_DNA"/>
</dbReference>
<name>A0A2N4UWE1_9GAMM</name>
<reference evidence="1 2" key="1">
    <citation type="journal article" date="2018" name="Syst. Appl. Microbiol.">
        <title>Photobacterium carnosum sp. nov., isolated from spoiled modified atmosphere packaged poultry meat.</title>
        <authorList>
            <person name="Hilgarth M."/>
            <person name="Fuertes S."/>
            <person name="Ehrmann M."/>
            <person name="Vogel R.F."/>
        </authorList>
    </citation>
    <scope>NUCLEOTIDE SEQUENCE [LARGE SCALE GENOMIC DNA]</scope>
    <source>
        <strain evidence="1 2">TMW 2.2021</strain>
    </source>
</reference>
<protein>
    <submittedName>
        <fullName evidence="1">Uncharacterized protein</fullName>
    </submittedName>
</protein>
<dbReference type="GeneID" id="69966030"/>
<organism evidence="1 2">
    <name type="scientific">Photobacterium carnosum</name>
    <dbReference type="NCBI Taxonomy" id="2023717"/>
    <lineage>
        <taxon>Bacteria</taxon>
        <taxon>Pseudomonadati</taxon>
        <taxon>Pseudomonadota</taxon>
        <taxon>Gammaproteobacteria</taxon>
        <taxon>Vibrionales</taxon>
        <taxon>Vibrionaceae</taxon>
        <taxon>Photobacterium</taxon>
    </lineage>
</organism>
<proteinExistence type="predicted"/>
<evidence type="ECO:0000313" key="1">
    <source>
        <dbReference type="EMBL" id="PLC59336.1"/>
    </source>
</evidence>
<evidence type="ECO:0000313" key="2">
    <source>
        <dbReference type="Proteomes" id="UP000234420"/>
    </source>
</evidence>
<comment type="caution">
    <text evidence="1">The sequence shown here is derived from an EMBL/GenBank/DDBJ whole genome shotgun (WGS) entry which is preliminary data.</text>
</comment>
<accession>A0A2N4UWE1</accession>
<dbReference type="RefSeq" id="WP_101767538.1">
    <property type="nucleotide sequence ID" value="NZ_BPPU01000003.1"/>
</dbReference>